<evidence type="ECO:0000313" key="2">
    <source>
        <dbReference type="EMBL" id="SDU96628.1"/>
    </source>
</evidence>
<protein>
    <submittedName>
        <fullName evidence="2">Predicted oxidoreductase</fullName>
    </submittedName>
</protein>
<organism evidence="2 3">
    <name type="scientific">Microlunatus sagamiharensis</name>
    <dbReference type="NCBI Taxonomy" id="546874"/>
    <lineage>
        <taxon>Bacteria</taxon>
        <taxon>Bacillati</taxon>
        <taxon>Actinomycetota</taxon>
        <taxon>Actinomycetes</taxon>
        <taxon>Propionibacteriales</taxon>
        <taxon>Propionibacteriaceae</taxon>
        <taxon>Microlunatus</taxon>
    </lineage>
</organism>
<dbReference type="InterPro" id="IPR036812">
    <property type="entry name" value="NAD(P)_OxRdtase_dom_sf"/>
</dbReference>
<reference evidence="3" key="1">
    <citation type="submission" date="2016-10" db="EMBL/GenBank/DDBJ databases">
        <authorList>
            <person name="Varghese N."/>
            <person name="Submissions S."/>
        </authorList>
    </citation>
    <scope>NUCLEOTIDE SEQUENCE [LARGE SCALE GENOMIC DNA]</scope>
    <source>
        <strain evidence="3">DSM 21743</strain>
    </source>
</reference>
<gene>
    <name evidence="2" type="ORF">SAMN04488544_2705</name>
</gene>
<dbReference type="STRING" id="546874.SAMN04488544_2705"/>
<dbReference type="InterPro" id="IPR053135">
    <property type="entry name" value="AKR2_Oxidoreductase"/>
</dbReference>
<dbReference type="PANTHER" id="PTHR43312">
    <property type="entry name" value="D-THREO-ALDOSE 1-DEHYDROGENASE"/>
    <property type="match status" value="1"/>
</dbReference>
<evidence type="ECO:0000313" key="3">
    <source>
        <dbReference type="Proteomes" id="UP000198825"/>
    </source>
</evidence>
<dbReference type="InterPro" id="IPR023210">
    <property type="entry name" value="NADP_OxRdtase_dom"/>
</dbReference>
<dbReference type="RefSeq" id="WP_091075138.1">
    <property type="nucleotide sequence ID" value="NZ_LT629799.1"/>
</dbReference>
<keyword evidence="3" id="KW-1185">Reference proteome</keyword>
<dbReference type="Gene3D" id="3.20.20.100">
    <property type="entry name" value="NADP-dependent oxidoreductase domain"/>
    <property type="match status" value="1"/>
</dbReference>
<dbReference type="AlphaFoldDB" id="A0A1H2MUI9"/>
<evidence type="ECO:0000259" key="1">
    <source>
        <dbReference type="Pfam" id="PF00248"/>
    </source>
</evidence>
<dbReference type="OrthoDB" id="5522046at2"/>
<feature type="domain" description="NADP-dependent oxidoreductase" evidence="1">
    <location>
        <begin position="45"/>
        <end position="301"/>
    </location>
</feature>
<dbReference type="SUPFAM" id="SSF51430">
    <property type="entry name" value="NAD(P)-linked oxidoreductase"/>
    <property type="match status" value="1"/>
</dbReference>
<name>A0A1H2MUI9_9ACTN</name>
<sequence>MSQSAAVGDGPVVGVGLAAVGRPAYITPGRDRDLGRSRSVEELEADARSVLDAAYAAGVRYVDAARSYGLAERFLGGWLSTRADRLGSADVTVASKWGYAYVGGWRLDAEVHEVKDHSLDAFERQVEETRAALGRLPDVYQVHSLTPDSPALTDAALHRRLAGLRDGGTAVGFSTSGPRQADVVRRALTLEVGGARLFAVVQSTWNVLEPSAGPALAEARRAGLRVVVKEAVANGRLVGVEADPAPGVAAVLRLAGQLGVTPDQVAVAAALAQPWASVVLSGAVTPDQLRSNLGAARVDLPPGWLDDVLAAREQPEAYWRERSARAWT</sequence>
<accession>A0A1H2MUI9</accession>
<dbReference type="PANTHER" id="PTHR43312:SF1">
    <property type="entry name" value="NADP-DEPENDENT OXIDOREDUCTASE DOMAIN-CONTAINING PROTEIN"/>
    <property type="match status" value="1"/>
</dbReference>
<dbReference type="Pfam" id="PF00248">
    <property type="entry name" value="Aldo_ket_red"/>
    <property type="match status" value="1"/>
</dbReference>
<proteinExistence type="predicted"/>
<dbReference type="EMBL" id="LT629799">
    <property type="protein sequence ID" value="SDU96628.1"/>
    <property type="molecule type" value="Genomic_DNA"/>
</dbReference>
<dbReference type="Proteomes" id="UP000198825">
    <property type="component" value="Chromosome I"/>
</dbReference>